<reference evidence="2 3" key="1">
    <citation type="submission" date="2015-11" db="EMBL/GenBank/DDBJ databases">
        <authorList>
            <person name="Hill K.K."/>
            <person name="Shirey T.B."/>
            <person name="Raphael B."/>
            <person name="Daligault H.E."/>
            <person name="Davenport K.W."/>
            <person name="Bruce D.C."/>
            <person name="Foley B.T."/>
            <person name="Johnson S.L."/>
        </authorList>
    </citation>
    <scope>NUCLEOTIDE SEQUENCE [LARGE SCALE GENOMIC DNA]</scope>
    <source>
        <strain evidence="2 3">CDC_1632</strain>
    </source>
</reference>
<dbReference type="Proteomes" id="UP000182204">
    <property type="component" value="Chromosome"/>
</dbReference>
<feature type="transmembrane region" description="Helical" evidence="1">
    <location>
        <begin position="120"/>
        <end position="140"/>
    </location>
</feature>
<keyword evidence="1" id="KW-0472">Membrane</keyword>
<gene>
    <name evidence="2" type="ORF">NPD5_2826</name>
</gene>
<name>A0A1L3NIM8_CLOSG</name>
<keyword evidence="1" id="KW-1133">Transmembrane helix</keyword>
<feature type="transmembrane region" description="Helical" evidence="1">
    <location>
        <begin position="175"/>
        <end position="196"/>
    </location>
</feature>
<evidence type="ECO:0000313" key="2">
    <source>
        <dbReference type="EMBL" id="APH15989.1"/>
    </source>
</evidence>
<feature type="transmembrane region" description="Helical" evidence="1">
    <location>
        <begin position="361"/>
        <end position="388"/>
    </location>
</feature>
<feature type="transmembrane region" description="Helical" evidence="1">
    <location>
        <begin position="283"/>
        <end position="306"/>
    </location>
</feature>
<evidence type="ECO:0000256" key="1">
    <source>
        <dbReference type="SAM" id="Phobius"/>
    </source>
</evidence>
<dbReference type="EMBL" id="CP013243">
    <property type="protein sequence ID" value="APH15989.1"/>
    <property type="molecule type" value="Genomic_DNA"/>
</dbReference>
<sequence length="472" mass="54056">MIYNLFMVFFTFAISCILFKKASGTLKPNKLNLISYIFYLFILQSFIGSSLIYLGFREHYLIQKVTNFSTIGKTYDMICFTAIALPLTILLIYKIFNINMSEDYNNYLNKEVILEYEDNIFVITVLISIVCLIFTLILFIKMRSIPLIDLIIHRSSGNIGNKRINISHGNYMNQYIQNLLVLGLTPILSYLSYIYYKCTKTNRWKILFFVLFIASIFLKTYNYAKTPVVFYIFVFILINIVIEGSIPIRKLLTVLVLCVSIILLMYIKIGYDFNKGLDIYNGPIGRTIFTQVGTLFLHVDLFPYYIPYLGGRSFSPTILKLFLGGVSQFRSGRVVMNFYSPEKVVGGTAGVMNSLFIGEAYANFGTIGVLSSVLYIGVLLSIILIIFVKIKKTPINIVIYVTITSILASASQGGFIDFVYNFNIIFITVTLILISLFAKYMDKIKVLRYIKVYVLKFTSLNIKIKKEDKDEC</sequence>
<proteinExistence type="predicted"/>
<feature type="transmembrane region" description="Helical" evidence="1">
    <location>
        <begin position="228"/>
        <end position="246"/>
    </location>
</feature>
<organism evidence="2 3">
    <name type="scientific">Clostridium sporogenes</name>
    <dbReference type="NCBI Taxonomy" id="1509"/>
    <lineage>
        <taxon>Bacteria</taxon>
        <taxon>Bacillati</taxon>
        <taxon>Bacillota</taxon>
        <taxon>Clostridia</taxon>
        <taxon>Eubacteriales</taxon>
        <taxon>Clostridiaceae</taxon>
        <taxon>Clostridium</taxon>
    </lineage>
</organism>
<feature type="transmembrane region" description="Helical" evidence="1">
    <location>
        <begin position="418"/>
        <end position="438"/>
    </location>
</feature>
<dbReference type="RefSeq" id="WP_072586249.1">
    <property type="nucleotide sequence ID" value="NZ_CP013243.1"/>
</dbReference>
<accession>A0A1L3NIM8</accession>
<feature type="transmembrane region" description="Helical" evidence="1">
    <location>
        <begin position="34"/>
        <end position="56"/>
    </location>
</feature>
<keyword evidence="1" id="KW-0812">Transmembrane</keyword>
<dbReference type="STRING" id="413999.CBO3103"/>
<feature type="transmembrane region" description="Helical" evidence="1">
    <location>
        <begin position="202"/>
        <end position="221"/>
    </location>
</feature>
<protein>
    <submittedName>
        <fullName evidence="2">Putative membrane protein</fullName>
    </submittedName>
</protein>
<feature type="transmembrane region" description="Helical" evidence="1">
    <location>
        <begin position="395"/>
        <end position="412"/>
    </location>
</feature>
<feature type="transmembrane region" description="Helical" evidence="1">
    <location>
        <begin position="77"/>
        <end position="100"/>
    </location>
</feature>
<feature type="transmembrane region" description="Helical" evidence="1">
    <location>
        <begin position="252"/>
        <end position="271"/>
    </location>
</feature>
<dbReference type="eggNOG" id="ENOG502ZB3K">
    <property type="taxonomic scope" value="Bacteria"/>
</dbReference>
<evidence type="ECO:0000313" key="3">
    <source>
        <dbReference type="Proteomes" id="UP000182204"/>
    </source>
</evidence>
<dbReference type="AlphaFoldDB" id="A0A1L3NIM8"/>